<dbReference type="Proteomes" id="UP000529795">
    <property type="component" value="Unassembled WGS sequence"/>
</dbReference>
<sequence length="523" mass="56569">MPELTLGGMIEANALARPEATALVAAGETMTFAALAARARSLAAAFAALGLRHQDRVAVLGRNSLGYCEVYAACERGGFIIATVNFRGTAQEVLHVLRDSDARLVIFDREYADLIRDLRTQLASDVRYVVIGPAIDDAVSLDDLASPEPAPIFYTDDLVYIIYTSGTTGVPKGCLIGQRGEVEKARITAGDVRMSSADRILLTMPLFHIGARAMLNAQHWAGGTVIVHRDFSAAEVLSAVERERVTILHLAPTMVQMLLEEDGGHAHDLSSLRAIVYSASAMPPTVLAAAIQRFGPIFYQIYGLTEGIGTILSPEHHVVGGDERQTKRLKSIGVPSASVTVRIADDQGAPLPDGEPGEMLLRTPTAMRGYWNQSAATIDTLRDGWLRTGDLGYRDSDGFLYLVDRKKDMVVSGGENIYSREVENALTEHPAVKEAAVIGVPDPKWGEAVRAVVVLREGNTVTAEDLIGHVRARIASYKKPRDVVFIDVLPKMANGKIDKKTIRAVYGAYHPVSEGATFGQQSR</sequence>
<dbReference type="Gene3D" id="3.40.50.12780">
    <property type="entry name" value="N-terminal domain of ligase-like"/>
    <property type="match status" value="1"/>
</dbReference>
<feature type="domain" description="AMP-dependent synthetase/ligase" evidence="6">
    <location>
        <begin position="11"/>
        <end position="371"/>
    </location>
</feature>
<name>A0A840FBR3_9SPHN</name>
<evidence type="ECO:0000259" key="6">
    <source>
        <dbReference type="Pfam" id="PF00501"/>
    </source>
</evidence>
<feature type="domain" description="AMP-binding enzyme C-terminal" evidence="7">
    <location>
        <begin position="421"/>
        <end position="496"/>
    </location>
</feature>
<evidence type="ECO:0000256" key="4">
    <source>
        <dbReference type="ARBA" id="ARBA00066616"/>
    </source>
</evidence>
<dbReference type="AlphaFoldDB" id="A0A840FBR3"/>
<dbReference type="PANTHER" id="PTHR43767">
    <property type="entry name" value="LONG-CHAIN-FATTY-ACID--COA LIGASE"/>
    <property type="match status" value="1"/>
</dbReference>
<comment type="catalytic activity">
    <reaction evidence="3">
        <text>3-(methylsulfanyl)propanoate + ATP + CoA = 3-(methylsulfanyl)propanoyl-CoA + AMP + diphosphate</text>
        <dbReference type="Rhea" id="RHEA:43052"/>
        <dbReference type="ChEBI" id="CHEBI:30616"/>
        <dbReference type="ChEBI" id="CHEBI:33019"/>
        <dbReference type="ChEBI" id="CHEBI:49016"/>
        <dbReference type="ChEBI" id="CHEBI:57287"/>
        <dbReference type="ChEBI" id="CHEBI:82815"/>
        <dbReference type="ChEBI" id="CHEBI:456215"/>
        <dbReference type="EC" id="6.2.1.44"/>
    </reaction>
    <physiologicalReaction direction="left-to-right" evidence="3">
        <dbReference type="Rhea" id="RHEA:43053"/>
    </physiologicalReaction>
</comment>
<dbReference type="EMBL" id="JACIEV010000009">
    <property type="protein sequence ID" value="MBB4155089.1"/>
    <property type="molecule type" value="Genomic_DNA"/>
</dbReference>
<dbReference type="InterPro" id="IPR000873">
    <property type="entry name" value="AMP-dep_synth/lig_dom"/>
</dbReference>
<evidence type="ECO:0000256" key="1">
    <source>
        <dbReference type="ARBA" id="ARBA00006432"/>
    </source>
</evidence>
<dbReference type="FunFam" id="3.30.300.30:FF:000008">
    <property type="entry name" value="2,3-dihydroxybenzoate-AMP ligase"/>
    <property type="match status" value="1"/>
</dbReference>
<dbReference type="Gene3D" id="3.30.300.30">
    <property type="match status" value="1"/>
</dbReference>
<keyword evidence="2 8" id="KW-0436">Ligase</keyword>
<keyword evidence="9" id="KW-1185">Reference proteome</keyword>
<dbReference type="Pfam" id="PF13193">
    <property type="entry name" value="AMP-binding_C"/>
    <property type="match status" value="1"/>
</dbReference>
<comment type="caution">
    <text evidence="8">The sequence shown here is derived from an EMBL/GenBank/DDBJ whole genome shotgun (WGS) entry which is preliminary data.</text>
</comment>
<comment type="similarity">
    <text evidence="1">Belongs to the ATP-dependent AMP-binding enzyme family.</text>
</comment>
<evidence type="ECO:0000256" key="2">
    <source>
        <dbReference type="ARBA" id="ARBA00022598"/>
    </source>
</evidence>
<evidence type="ECO:0000313" key="9">
    <source>
        <dbReference type="Proteomes" id="UP000529795"/>
    </source>
</evidence>
<dbReference type="GO" id="GO:0016877">
    <property type="term" value="F:ligase activity, forming carbon-sulfur bonds"/>
    <property type="evidence" value="ECO:0007669"/>
    <property type="project" value="UniProtKB-ARBA"/>
</dbReference>
<protein>
    <recommendedName>
        <fullName evidence="5">3-methylmercaptopropionyl-CoA ligase</fullName>
        <ecNumber evidence="4">6.2.1.44</ecNumber>
    </recommendedName>
</protein>
<accession>A0A840FBR3</accession>
<gene>
    <name evidence="8" type="ORF">GGQ80_003006</name>
</gene>
<dbReference type="Pfam" id="PF00501">
    <property type="entry name" value="AMP-binding"/>
    <property type="match status" value="1"/>
</dbReference>
<dbReference type="InterPro" id="IPR050237">
    <property type="entry name" value="ATP-dep_AMP-bd_enzyme"/>
</dbReference>
<dbReference type="InterPro" id="IPR045851">
    <property type="entry name" value="AMP-bd_C_sf"/>
</dbReference>
<proteinExistence type="inferred from homology"/>
<reference evidence="8 9" key="1">
    <citation type="submission" date="2020-08" db="EMBL/GenBank/DDBJ databases">
        <title>Genomic Encyclopedia of Type Strains, Phase IV (KMG-IV): sequencing the most valuable type-strain genomes for metagenomic binning, comparative biology and taxonomic classification.</title>
        <authorList>
            <person name="Goeker M."/>
        </authorList>
    </citation>
    <scope>NUCLEOTIDE SEQUENCE [LARGE SCALE GENOMIC DNA]</scope>
    <source>
        <strain evidence="8 9">YC6723</strain>
    </source>
</reference>
<dbReference type="PANTHER" id="PTHR43767:SF7">
    <property type="entry name" value="MEDIUM_LONG-CHAIN-FATTY-ACID--COA LIGASE FADD8"/>
    <property type="match status" value="1"/>
</dbReference>
<evidence type="ECO:0000256" key="3">
    <source>
        <dbReference type="ARBA" id="ARBA00051915"/>
    </source>
</evidence>
<dbReference type="InterPro" id="IPR020845">
    <property type="entry name" value="AMP-binding_CS"/>
</dbReference>
<dbReference type="EC" id="6.2.1.44" evidence="4"/>
<evidence type="ECO:0000256" key="5">
    <source>
        <dbReference type="ARBA" id="ARBA00067668"/>
    </source>
</evidence>
<dbReference type="InterPro" id="IPR025110">
    <property type="entry name" value="AMP-bd_C"/>
</dbReference>
<organism evidence="8 9">
    <name type="scientific">Sphingomonas jinjuensis</name>
    <dbReference type="NCBI Taxonomy" id="535907"/>
    <lineage>
        <taxon>Bacteria</taxon>
        <taxon>Pseudomonadati</taxon>
        <taxon>Pseudomonadota</taxon>
        <taxon>Alphaproteobacteria</taxon>
        <taxon>Sphingomonadales</taxon>
        <taxon>Sphingomonadaceae</taxon>
        <taxon>Sphingomonas</taxon>
    </lineage>
</organism>
<dbReference type="NCBIfam" id="NF004837">
    <property type="entry name" value="PRK06187.1"/>
    <property type="match status" value="1"/>
</dbReference>
<dbReference type="InterPro" id="IPR042099">
    <property type="entry name" value="ANL_N_sf"/>
</dbReference>
<dbReference type="SUPFAM" id="SSF56801">
    <property type="entry name" value="Acetyl-CoA synthetase-like"/>
    <property type="match status" value="1"/>
</dbReference>
<evidence type="ECO:0000313" key="8">
    <source>
        <dbReference type="EMBL" id="MBB4155089.1"/>
    </source>
</evidence>
<evidence type="ECO:0000259" key="7">
    <source>
        <dbReference type="Pfam" id="PF13193"/>
    </source>
</evidence>
<dbReference type="PROSITE" id="PS00455">
    <property type="entry name" value="AMP_BINDING"/>
    <property type="match status" value="1"/>
</dbReference>